<dbReference type="EMBL" id="JBHLWO010000002">
    <property type="protein sequence ID" value="MFC0319913.1"/>
    <property type="molecule type" value="Genomic_DNA"/>
</dbReference>
<name>A0ABV6HLX7_9SPHI</name>
<organism evidence="1 2">
    <name type="scientific">Olivibacter oleidegradans</name>
    <dbReference type="NCBI Taxonomy" id="760123"/>
    <lineage>
        <taxon>Bacteria</taxon>
        <taxon>Pseudomonadati</taxon>
        <taxon>Bacteroidota</taxon>
        <taxon>Sphingobacteriia</taxon>
        <taxon>Sphingobacteriales</taxon>
        <taxon>Sphingobacteriaceae</taxon>
        <taxon>Olivibacter</taxon>
    </lineage>
</organism>
<comment type="caution">
    <text evidence="1">The sequence shown here is derived from an EMBL/GenBank/DDBJ whole genome shotgun (WGS) entry which is preliminary data.</text>
</comment>
<protein>
    <recommendedName>
        <fullName evidence="3">TerB family tellurite resistance protein</fullName>
    </recommendedName>
</protein>
<proteinExistence type="predicted"/>
<reference evidence="1 2" key="1">
    <citation type="submission" date="2024-09" db="EMBL/GenBank/DDBJ databases">
        <authorList>
            <person name="Sun Q."/>
            <person name="Mori K."/>
        </authorList>
    </citation>
    <scope>NUCLEOTIDE SEQUENCE [LARGE SCALE GENOMIC DNA]</scope>
    <source>
        <strain evidence="1 2">CCM 7765</strain>
    </source>
</reference>
<gene>
    <name evidence="1" type="ORF">ACFFI0_16435</name>
</gene>
<sequence length="148" mass="17142">MIRTPQLWTKFYENLAFLFYSLTYCDRDITDKEVEAVKGLVQEAWLDFEPSLDEYGYDAAYQIQAVFDWLFDSRPTASSAFKRFSSFVDDHPSFIDQKLAEAIFSSANKIVSAYGHRNKIELGYLYLLQDVLKESYKSNKKPSNGKVS</sequence>
<accession>A0ABV6HLX7</accession>
<keyword evidence="2" id="KW-1185">Reference proteome</keyword>
<evidence type="ECO:0000313" key="1">
    <source>
        <dbReference type="EMBL" id="MFC0319913.1"/>
    </source>
</evidence>
<dbReference type="RefSeq" id="WP_130855466.1">
    <property type="nucleotide sequence ID" value="NZ_JBHLWO010000002.1"/>
</dbReference>
<evidence type="ECO:0008006" key="3">
    <source>
        <dbReference type="Google" id="ProtNLM"/>
    </source>
</evidence>
<evidence type="ECO:0000313" key="2">
    <source>
        <dbReference type="Proteomes" id="UP001589774"/>
    </source>
</evidence>
<dbReference type="Proteomes" id="UP001589774">
    <property type="component" value="Unassembled WGS sequence"/>
</dbReference>